<evidence type="ECO:0000313" key="5">
    <source>
        <dbReference type="Proteomes" id="UP000494206"/>
    </source>
</evidence>
<feature type="domain" description="CCHC-type" evidence="3">
    <location>
        <begin position="21"/>
        <end position="36"/>
    </location>
</feature>
<feature type="compositionally biased region" description="Polar residues" evidence="2">
    <location>
        <begin position="147"/>
        <end position="156"/>
    </location>
</feature>
<keyword evidence="1" id="KW-0862">Zinc</keyword>
<evidence type="ECO:0000259" key="3">
    <source>
        <dbReference type="PROSITE" id="PS50158"/>
    </source>
</evidence>
<evidence type="ECO:0000256" key="1">
    <source>
        <dbReference type="PROSITE-ProRule" id="PRU00047"/>
    </source>
</evidence>
<evidence type="ECO:0000313" key="4">
    <source>
        <dbReference type="EMBL" id="CAB3404099.1"/>
    </source>
</evidence>
<organism evidence="4 5">
    <name type="scientific">Caenorhabditis bovis</name>
    <dbReference type="NCBI Taxonomy" id="2654633"/>
    <lineage>
        <taxon>Eukaryota</taxon>
        <taxon>Metazoa</taxon>
        <taxon>Ecdysozoa</taxon>
        <taxon>Nematoda</taxon>
        <taxon>Chromadorea</taxon>
        <taxon>Rhabditida</taxon>
        <taxon>Rhabditina</taxon>
        <taxon>Rhabditomorpha</taxon>
        <taxon>Rhabditoidea</taxon>
        <taxon>Rhabditidae</taxon>
        <taxon>Peloderinae</taxon>
        <taxon>Caenorhabditis</taxon>
    </lineage>
</organism>
<feature type="compositionally biased region" description="Polar residues" evidence="2">
    <location>
        <begin position="221"/>
        <end position="233"/>
    </location>
</feature>
<comment type="caution">
    <text evidence="4">The sequence shown here is derived from an EMBL/GenBank/DDBJ whole genome shotgun (WGS) entry which is preliminary data.</text>
</comment>
<reference evidence="4 5" key="1">
    <citation type="submission" date="2020-04" db="EMBL/GenBank/DDBJ databases">
        <authorList>
            <person name="Laetsch R D."/>
            <person name="Stevens L."/>
            <person name="Kumar S."/>
            <person name="Blaxter L. M."/>
        </authorList>
    </citation>
    <scope>NUCLEOTIDE SEQUENCE [LARGE SCALE GENOMIC DNA]</scope>
</reference>
<feature type="region of interest" description="Disordered" evidence="2">
    <location>
        <begin position="114"/>
        <end position="233"/>
    </location>
</feature>
<dbReference type="Proteomes" id="UP000494206">
    <property type="component" value="Unassembled WGS sequence"/>
</dbReference>
<dbReference type="GO" id="GO:0003676">
    <property type="term" value="F:nucleic acid binding"/>
    <property type="evidence" value="ECO:0007669"/>
    <property type="project" value="InterPro"/>
</dbReference>
<keyword evidence="1" id="KW-0479">Metal-binding</keyword>
<keyword evidence="5" id="KW-1185">Reference proteome</keyword>
<evidence type="ECO:0000256" key="2">
    <source>
        <dbReference type="SAM" id="MobiDB-lite"/>
    </source>
</evidence>
<accession>A0A8S1EQ16</accession>
<dbReference type="GO" id="GO:0008270">
    <property type="term" value="F:zinc ion binding"/>
    <property type="evidence" value="ECO:0007669"/>
    <property type="project" value="UniProtKB-KW"/>
</dbReference>
<dbReference type="OrthoDB" id="6380229at2759"/>
<sequence>MFRTYPNNASRKDRCREFDLCYQCLRGGHRATTCPDRCKRCRGRHHLSNMIPIPAHGAPPWRRGGQPQSNEFCPFKLLGNVSTTELPNGLQLHQTKCGPLLSGNEHHFTTLLGTSETMADPDDNESITRTCAETPDTDKPRRRSSNRKSTMSSLSNRRAPPSTIGRWLGSRKSKVAPPKAGRPGTASGVPQEGGANEAPPQSSCAYGWRGSKQGRELGSCGSDTWSSSRECHG</sequence>
<keyword evidence="1" id="KW-0863">Zinc-finger</keyword>
<dbReference type="AlphaFoldDB" id="A0A8S1EQ16"/>
<protein>
    <recommendedName>
        <fullName evidence="3">CCHC-type domain-containing protein</fullName>
    </recommendedName>
</protein>
<name>A0A8S1EQ16_9PELO</name>
<dbReference type="PROSITE" id="PS50158">
    <property type="entry name" value="ZF_CCHC"/>
    <property type="match status" value="1"/>
</dbReference>
<gene>
    <name evidence="4" type="ORF">CBOVIS_LOCUS6486</name>
</gene>
<dbReference type="EMBL" id="CADEPM010000004">
    <property type="protein sequence ID" value="CAB3404099.1"/>
    <property type="molecule type" value="Genomic_DNA"/>
</dbReference>
<dbReference type="InterPro" id="IPR001878">
    <property type="entry name" value="Znf_CCHC"/>
</dbReference>
<proteinExistence type="predicted"/>